<name>A0A644XKB3_9ZZZZ</name>
<protein>
    <submittedName>
        <fullName evidence="2">Uncharacterized protein</fullName>
    </submittedName>
</protein>
<reference evidence="2" key="1">
    <citation type="submission" date="2019-08" db="EMBL/GenBank/DDBJ databases">
        <authorList>
            <person name="Kucharzyk K."/>
            <person name="Murdoch R.W."/>
            <person name="Higgins S."/>
            <person name="Loffler F."/>
        </authorList>
    </citation>
    <scope>NUCLEOTIDE SEQUENCE</scope>
</reference>
<evidence type="ECO:0000313" key="2">
    <source>
        <dbReference type="EMBL" id="MPM16188.1"/>
    </source>
</evidence>
<dbReference type="AlphaFoldDB" id="A0A644XKB3"/>
<comment type="caution">
    <text evidence="2">The sequence shown here is derived from an EMBL/GenBank/DDBJ whole genome shotgun (WGS) entry which is preliminary data.</text>
</comment>
<feature type="transmembrane region" description="Helical" evidence="1">
    <location>
        <begin position="9"/>
        <end position="31"/>
    </location>
</feature>
<keyword evidence="1" id="KW-1133">Transmembrane helix</keyword>
<accession>A0A644XKB3</accession>
<keyword evidence="1" id="KW-0472">Membrane</keyword>
<organism evidence="2">
    <name type="scientific">bioreactor metagenome</name>
    <dbReference type="NCBI Taxonomy" id="1076179"/>
    <lineage>
        <taxon>unclassified sequences</taxon>
        <taxon>metagenomes</taxon>
        <taxon>ecological metagenomes</taxon>
    </lineage>
</organism>
<gene>
    <name evidence="2" type="ORF">SDC9_62564</name>
</gene>
<proteinExistence type="predicted"/>
<feature type="transmembrane region" description="Helical" evidence="1">
    <location>
        <begin position="37"/>
        <end position="56"/>
    </location>
</feature>
<keyword evidence="1" id="KW-0812">Transmembrane</keyword>
<sequence length="176" mass="19270">MKTIKRKNFVLAALTGFGILTGSMLLIFGGALSEIRAQILLAGTVIASVVAAGFWLRGLSKLKIARLITENPILHINTAVISDLSGETAQPENIENTEVIVSYFGILLGEKIIKFNQDGIRLRTVEIGADFISFTCGTEKRTQIIRLLRPAIDPATLEQISERFRYETGITPTLLP</sequence>
<evidence type="ECO:0000256" key="1">
    <source>
        <dbReference type="SAM" id="Phobius"/>
    </source>
</evidence>
<dbReference type="EMBL" id="VSSQ01002567">
    <property type="protein sequence ID" value="MPM16188.1"/>
    <property type="molecule type" value="Genomic_DNA"/>
</dbReference>